<organism evidence="2 3">
    <name type="scientific">Hohenbuehelia grisea</name>
    <dbReference type="NCBI Taxonomy" id="104357"/>
    <lineage>
        <taxon>Eukaryota</taxon>
        <taxon>Fungi</taxon>
        <taxon>Dikarya</taxon>
        <taxon>Basidiomycota</taxon>
        <taxon>Agaricomycotina</taxon>
        <taxon>Agaricomycetes</taxon>
        <taxon>Agaricomycetidae</taxon>
        <taxon>Agaricales</taxon>
        <taxon>Pleurotineae</taxon>
        <taxon>Pleurotaceae</taxon>
        <taxon>Hohenbuehelia</taxon>
    </lineage>
</organism>
<feature type="region of interest" description="Disordered" evidence="1">
    <location>
        <begin position="1"/>
        <end position="25"/>
    </location>
</feature>
<dbReference type="Proteomes" id="UP001556367">
    <property type="component" value="Unassembled WGS sequence"/>
</dbReference>
<protein>
    <submittedName>
        <fullName evidence="2">Uncharacterized protein</fullName>
    </submittedName>
</protein>
<keyword evidence="3" id="KW-1185">Reference proteome</keyword>
<evidence type="ECO:0000313" key="3">
    <source>
        <dbReference type="Proteomes" id="UP001556367"/>
    </source>
</evidence>
<proteinExistence type="predicted"/>
<reference evidence="3" key="1">
    <citation type="submission" date="2024-06" db="EMBL/GenBank/DDBJ databases">
        <title>Multi-omics analyses provide insights into the biosynthesis of the anticancer antibiotic pleurotin in Hohenbuehelia grisea.</title>
        <authorList>
            <person name="Weaver J.A."/>
            <person name="Alberti F."/>
        </authorList>
    </citation>
    <scope>NUCLEOTIDE SEQUENCE [LARGE SCALE GENOMIC DNA]</scope>
    <source>
        <strain evidence="3">T-177</strain>
    </source>
</reference>
<evidence type="ECO:0000313" key="2">
    <source>
        <dbReference type="EMBL" id="KAL0955208.1"/>
    </source>
</evidence>
<gene>
    <name evidence="2" type="ORF">HGRIS_004112</name>
</gene>
<name>A0ABR3JIP0_9AGAR</name>
<accession>A0ABR3JIP0</accession>
<sequence length="230" mass="25338">MQIGNDDALAGTRARAHATGPQGLTPASQCHWHRMLFSGNGVWTITPAVPIAMFAGRTGRQRRCRASKLPIFQSTVTGSGTGRAGDELGRWWWFHALLRCSTAGPLRYRELEGHTRLRVAHTASNTSSRATSSKLSHDYFTIQNQRDDIKYAQQAHLTREVREAFFNWAPTLIMEMTEVPGSSSPSRARLFSDPWNSGHPICPFYRSADVGMFPGMGSDSQRASNGTSGA</sequence>
<evidence type="ECO:0000256" key="1">
    <source>
        <dbReference type="SAM" id="MobiDB-lite"/>
    </source>
</evidence>
<dbReference type="EMBL" id="JASNQZ010000007">
    <property type="protein sequence ID" value="KAL0955208.1"/>
    <property type="molecule type" value="Genomic_DNA"/>
</dbReference>
<comment type="caution">
    <text evidence="2">The sequence shown here is derived from an EMBL/GenBank/DDBJ whole genome shotgun (WGS) entry which is preliminary data.</text>
</comment>